<gene>
    <name evidence="1" type="ORF">RIF29_35375</name>
</gene>
<comment type="caution">
    <text evidence="1">The sequence shown here is derived from an EMBL/GenBank/DDBJ whole genome shotgun (WGS) entry which is preliminary data.</text>
</comment>
<dbReference type="EMBL" id="JAYWIO010000007">
    <property type="protein sequence ID" value="KAK7251823.1"/>
    <property type="molecule type" value="Genomic_DNA"/>
</dbReference>
<proteinExistence type="predicted"/>
<evidence type="ECO:0000313" key="1">
    <source>
        <dbReference type="EMBL" id="KAK7251823.1"/>
    </source>
</evidence>
<keyword evidence="2" id="KW-1185">Reference proteome</keyword>
<accession>A0AAN9EC45</accession>
<name>A0AAN9EC45_CROPI</name>
<protein>
    <submittedName>
        <fullName evidence="1">Uncharacterized protein</fullName>
    </submittedName>
</protein>
<dbReference type="Proteomes" id="UP001372338">
    <property type="component" value="Unassembled WGS sequence"/>
</dbReference>
<sequence length="132" mass="14773">MAMSPLAGHVCAFGELLPPTRLRLSRCSPRVSVASETLWDDTWRLPPLVRFTLSSGHLIGKCRLGSRRRECVSPWTIPGVGALSSHTLGRLVSRCQGTVKALMRAIQGQEWKRLRRLKKWTLILKGCPWIAS</sequence>
<evidence type="ECO:0000313" key="2">
    <source>
        <dbReference type="Proteomes" id="UP001372338"/>
    </source>
</evidence>
<reference evidence="1 2" key="1">
    <citation type="submission" date="2024-01" db="EMBL/GenBank/DDBJ databases">
        <title>The genomes of 5 underutilized Papilionoideae crops provide insights into root nodulation and disease resistanc.</title>
        <authorList>
            <person name="Yuan L."/>
        </authorList>
    </citation>
    <scope>NUCLEOTIDE SEQUENCE [LARGE SCALE GENOMIC DNA]</scope>
    <source>
        <strain evidence="1">ZHUSHIDOU_FW_LH</strain>
        <tissue evidence="1">Leaf</tissue>
    </source>
</reference>
<dbReference type="AlphaFoldDB" id="A0AAN9EC45"/>
<organism evidence="1 2">
    <name type="scientific">Crotalaria pallida</name>
    <name type="common">Smooth rattlebox</name>
    <name type="synonym">Crotalaria striata</name>
    <dbReference type="NCBI Taxonomy" id="3830"/>
    <lineage>
        <taxon>Eukaryota</taxon>
        <taxon>Viridiplantae</taxon>
        <taxon>Streptophyta</taxon>
        <taxon>Embryophyta</taxon>
        <taxon>Tracheophyta</taxon>
        <taxon>Spermatophyta</taxon>
        <taxon>Magnoliopsida</taxon>
        <taxon>eudicotyledons</taxon>
        <taxon>Gunneridae</taxon>
        <taxon>Pentapetalae</taxon>
        <taxon>rosids</taxon>
        <taxon>fabids</taxon>
        <taxon>Fabales</taxon>
        <taxon>Fabaceae</taxon>
        <taxon>Papilionoideae</taxon>
        <taxon>50 kb inversion clade</taxon>
        <taxon>genistoids sensu lato</taxon>
        <taxon>core genistoids</taxon>
        <taxon>Crotalarieae</taxon>
        <taxon>Crotalaria</taxon>
    </lineage>
</organism>